<keyword evidence="3" id="KW-1185">Reference proteome</keyword>
<evidence type="ECO:0000313" key="2">
    <source>
        <dbReference type="EMBL" id="KXZ47848.1"/>
    </source>
</evidence>
<protein>
    <submittedName>
        <fullName evidence="2">Uncharacterized protein</fullName>
    </submittedName>
</protein>
<proteinExistence type="predicted"/>
<feature type="compositionally biased region" description="Low complexity" evidence="1">
    <location>
        <begin position="33"/>
        <end position="54"/>
    </location>
</feature>
<gene>
    <name evidence="2" type="ORF">GPECTOR_32g460</name>
</gene>
<evidence type="ECO:0000313" key="3">
    <source>
        <dbReference type="Proteomes" id="UP000075714"/>
    </source>
</evidence>
<dbReference type="EMBL" id="LSYV01000033">
    <property type="protein sequence ID" value="KXZ47848.1"/>
    <property type="molecule type" value="Genomic_DNA"/>
</dbReference>
<reference evidence="3" key="1">
    <citation type="journal article" date="2016" name="Nat. Commun.">
        <title>The Gonium pectorale genome demonstrates co-option of cell cycle regulation during the evolution of multicellularity.</title>
        <authorList>
            <person name="Hanschen E.R."/>
            <person name="Marriage T.N."/>
            <person name="Ferris P.J."/>
            <person name="Hamaji T."/>
            <person name="Toyoda A."/>
            <person name="Fujiyama A."/>
            <person name="Neme R."/>
            <person name="Noguchi H."/>
            <person name="Minakuchi Y."/>
            <person name="Suzuki M."/>
            <person name="Kawai-Toyooka H."/>
            <person name="Smith D.R."/>
            <person name="Sparks H."/>
            <person name="Anderson J."/>
            <person name="Bakaric R."/>
            <person name="Luria V."/>
            <person name="Karger A."/>
            <person name="Kirschner M.W."/>
            <person name="Durand P.M."/>
            <person name="Michod R.E."/>
            <person name="Nozaki H."/>
            <person name="Olson B.J."/>
        </authorList>
    </citation>
    <scope>NUCLEOTIDE SEQUENCE [LARGE SCALE GENOMIC DNA]</scope>
    <source>
        <strain evidence="3">NIES-2863</strain>
    </source>
</reference>
<name>A0A150GDF7_GONPE</name>
<comment type="caution">
    <text evidence="2">The sequence shown here is derived from an EMBL/GenBank/DDBJ whole genome shotgun (WGS) entry which is preliminary data.</text>
</comment>
<organism evidence="2 3">
    <name type="scientific">Gonium pectorale</name>
    <name type="common">Green alga</name>
    <dbReference type="NCBI Taxonomy" id="33097"/>
    <lineage>
        <taxon>Eukaryota</taxon>
        <taxon>Viridiplantae</taxon>
        <taxon>Chlorophyta</taxon>
        <taxon>core chlorophytes</taxon>
        <taxon>Chlorophyceae</taxon>
        <taxon>CS clade</taxon>
        <taxon>Chlamydomonadales</taxon>
        <taxon>Volvocaceae</taxon>
        <taxon>Gonium</taxon>
    </lineage>
</organism>
<feature type="region of interest" description="Disordered" evidence="1">
    <location>
        <begin position="1"/>
        <end position="71"/>
    </location>
</feature>
<evidence type="ECO:0000256" key="1">
    <source>
        <dbReference type="SAM" id="MobiDB-lite"/>
    </source>
</evidence>
<dbReference type="AlphaFoldDB" id="A0A150GDF7"/>
<sequence>MEEFVRSHSTKTRLASEHQSRMARHTAEQDCNGAPPTAIGGSASGSGAAAVADGEPSGGGAGDKADEEDAEMLAFLKSSTPAQVAERLLGVLQEPESSLTPLTSIIQKHDPESLLAILRQTRQAHE</sequence>
<feature type="compositionally biased region" description="Basic and acidic residues" evidence="1">
    <location>
        <begin position="14"/>
        <end position="28"/>
    </location>
</feature>
<accession>A0A150GDF7</accession>
<dbReference type="Proteomes" id="UP000075714">
    <property type="component" value="Unassembled WGS sequence"/>
</dbReference>